<evidence type="ECO:0000313" key="2">
    <source>
        <dbReference type="EMBL" id="RKS56074.1"/>
    </source>
</evidence>
<dbReference type="AlphaFoldDB" id="A0A495Q041"/>
<dbReference type="Pfam" id="PF13715">
    <property type="entry name" value="CarbopepD_reg_2"/>
    <property type="match status" value="1"/>
</dbReference>
<sequence length="829" mass="95138">MKYSLLFTCILLTFFQGWSQTRISGTVVDETGTPVPFANVIFLSSSEGTTTTETGVFYLQSDQDQPNVEFSYVGYETLIVPLEKGGNLNLKIVLKEMTESLGEVMIYQGKTSKKNNPAIDILRKIWENKRQNGVKKFDQYEYRKYEKLEFDLNKIDSALINSPIFNGMEFIFKDLDTNRITKKTYLPIFLNEAVSKIYGDKKSGKSKEELLGNKNSGFSNNQLLISSVKDIYSEIDIYENYLKFFDKSFVSPLSTTGINNYNYVLADSSFVGDKWCYKINYYPRRKNELTFKGDFWVNDTTWAVKKINLEMAEDANVNWVKGVYIEQEFDVLNDSIFLITKDFFQVDFSLRDKENARGIYGKRTVLYDEYNFDNKKPLKFYDTRVIEFKEEVYNRDEDFWKKNRLEELNGDERGVYKMLDTLQNVKAFKRLYNLTTTLSSGYIEFDGFDYGPVYTTLGFNDVEGFRLRGGGRTYFDENDPWRIEGYGAYGFKDKQFKYGIAGKILLDKKLRIIATAGNRRDIEQLGTSLTNTTDVLGRSLASSSLINVGDNDKLSSINLSVVSLEIEPFQNFTFRLAGSYRILKPASPTFSLDFYEDEALSQIDSEINQTEISTIFSYTPGKETTGFGVDRNIINEGDFPTFFLNYSLGVKDIFESDFNYKKIQFFYNQPLLVGGFGKSNLSIEAGKTFGEVPLGLLSVVPGNQTYFALYNTFPLLNFYEFVTDTYVSAHLEHNFNGRLFSRIPGLRDLNLREIIGIRGVYGEISEENKNIDASGLPLIAPDSDPYWEYSVGVGNIFKFLRIDAHFRGNYFDNEDARSFGVTASFGFHF</sequence>
<evidence type="ECO:0000256" key="1">
    <source>
        <dbReference type="SAM" id="SignalP"/>
    </source>
</evidence>
<organism evidence="2 3">
    <name type="scientific">Gillisia mitskevichiae</name>
    <dbReference type="NCBI Taxonomy" id="270921"/>
    <lineage>
        <taxon>Bacteria</taxon>
        <taxon>Pseudomonadati</taxon>
        <taxon>Bacteroidota</taxon>
        <taxon>Flavobacteriia</taxon>
        <taxon>Flavobacteriales</taxon>
        <taxon>Flavobacteriaceae</taxon>
        <taxon>Gillisia</taxon>
    </lineage>
</organism>
<dbReference type="EMBL" id="RBLG01000001">
    <property type="protein sequence ID" value="RKS56074.1"/>
    <property type="molecule type" value="Genomic_DNA"/>
</dbReference>
<comment type="caution">
    <text evidence="2">The sequence shown here is derived from an EMBL/GenBank/DDBJ whole genome shotgun (WGS) entry which is preliminary data.</text>
</comment>
<dbReference type="InterPro" id="IPR043741">
    <property type="entry name" value="DUF5686"/>
</dbReference>
<reference evidence="2 3" key="1">
    <citation type="submission" date="2018-10" db="EMBL/GenBank/DDBJ databases">
        <title>Genomic Encyclopedia of Archaeal and Bacterial Type Strains, Phase II (KMG-II): from individual species to whole genera.</title>
        <authorList>
            <person name="Goeker M."/>
        </authorList>
    </citation>
    <scope>NUCLEOTIDE SEQUENCE [LARGE SCALE GENOMIC DNA]</scope>
    <source>
        <strain evidence="2 3">DSM 19839</strain>
    </source>
</reference>
<feature type="chain" id="PRO_5019843666" evidence="1">
    <location>
        <begin position="20"/>
        <end position="829"/>
    </location>
</feature>
<dbReference type="SUPFAM" id="SSF49464">
    <property type="entry name" value="Carboxypeptidase regulatory domain-like"/>
    <property type="match status" value="1"/>
</dbReference>
<feature type="signal peptide" evidence="1">
    <location>
        <begin position="1"/>
        <end position="19"/>
    </location>
</feature>
<keyword evidence="2" id="KW-0645">Protease</keyword>
<dbReference type="Gene3D" id="2.60.40.1120">
    <property type="entry name" value="Carboxypeptidase-like, regulatory domain"/>
    <property type="match status" value="1"/>
</dbReference>
<dbReference type="OrthoDB" id="983143at2"/>
<dbReference type="Pfam" id="PF18939">
    <property type="entry name" value="DUF5686"/>
    <property type="match status" value="1"/>
</dbReference>
<accession>A0A495Q041</accession>
<dbReference type="InterPro" id="IPR008969">
    <property type="entry name" value="CarboxyPept-like_regulatory"/>
</dbReference>
<gene>
    <name evidence="2" type="ORF">BC962_1053</name>
</gene>
<keyword evidence="2" id="KW-0378">Hydrolase</keyword>
<evidence type="ECO:0000313" key="3">
    <source>
        <dbReference type="Proteomes" id="UP000276282"/>
    </source>
</evidence>
<dbReference type="GO" id="GO:0004180">
    <property type="term" value="F:carboxypeptidase activity"/>
    <property type="evidence" value="ECO:0007669"/>
    <property type="project" value="UniProtKB-KW"/>
</dbReference>
<protein>
    <submittedName>
        <fullName evidence="2">Carboxypeptidase-like protein</fullName>
    </submittedName>
</protein>
<keyword evidence="1" id="KW-0732">Signal</keyword>
<keyword evidence="3" id="KW-1185">Reference proteome</keyword>
<proteinExistence type="predicted"/>
<keyword evidence="2" id="KW-0121">Carboxypeptidase</keyword>
<dbReference type="RefSeq" id="WP_121344802.1">
    <property type="nucleotide sequence ID" value="NZ_RBLG01000001.1"/>
</dbReference>
<name>A0A495Q041_9FLAO</name>
<dbReference type="Proteomes" id="UP000276282">
    <property type="component" value="Unassembled WGS sequence"/>
</dbReference>